<dbReference type="EMBL" id="FNEV01000006">
    <property type="protein sequence ID" value="SDJ49402.1"/>
    <property type="molecule type" value="Genomic_DNA"/>
</dbReference>
<dbReference type="Proteomes" id="UP000199225">
    <property type="component" value="Unassembled WGS sequence"/>
</dbReference>
<evidence type="ECO:0000256" key="1">
    <source>
        <dbReference type="SAM" id="Phobius"/>
    </source>
</evidence>
<name>A0A1G8U6H5_9BACI</name>
<accession>A0A1G8U6H5</accession>
<keyword evidence="1" id="KW-1133">Transmembrane helix</keyword>
<dbReference type="RefSeq" id="WP_093193801.1">
    <property type="nucleotide sequence ID" value="NZ_FNEV01000006.1"/>
</dbReference>
<dbReference type="AlphaFoldDB" id="A0A1G8U6H5"/>
<dbReference type="OrthoDB" id="2971805at2"/>
<evidence type="ECO:0000313" key="3">
    <source>
        <dbReference type="Proteomes" id="UP000199225"/>
    </source>
</evidence>
<keyword evidence="3" id="KW-1185">Reference proteome</keyword>
<sequence>MKKFIEKWKVDSLYVPLLIVYPAGFWLLLGNTEWHATTLTLYIVCVLFLSFAGFTETYGDSTKEIVFGYIYLVGAVFFAIAGLWMWLI</sequence>
<feature type="transmembrane region" description="Helical" evidence="1">
    <location>
        <begin position="12"/>
        <end position="29"/>
    </location>
</feature>
<organism evidence="2 3">
    <name type="scientific">Salimicrobium halophilum</name>
    <dbReference type="NCBI Taxonomy" id="86666"/>
    <lineage>
        <taxon>Bacteria</taxon>
        <taxon>Bacillati</taxon>
        <taxon>Bacillota</taxon>
        <taxon>Bacilli</taxon>
        <taxon>Bacillales</taxon>
        <taxon>Bacillaceae</taxon>
        <taxon>Salimicrobium</taxon>
    </lineage>
</organism>
<evidence type="ECO:0000313" key="2">
    <source>
        <dbReference type="EMBL" id="SDJ49402.1"/>
    </source>
</evidence>
<keyword evidence="1" id="KW-0472">Membrane</keyword>
<reference evidence="3" key="1">
    <citation type="submission" date="2016-10" db="EMBL/GenBank/DDBJ databases">
        <authorList>
            <person name="Varghese N."/>
            <person name="Submissions S."/>
        </authorList>
    </citation>
    <scope>NUCLEOTIDE SEQUENCE [LARGE SCALE GENOMIC DNA]</scope>
    <source>
        <strain evidence="3">DSM 4771</strain>
    </source>
</reference>
<feature type="transmembrane region" description="Helical" evidence="1">
    <location>
        <begin position="35"/>
        <end position="54"/>
    </location>
</feature>
<proteinExistence type="predicted"/>
<feature type="transmembrane region" description="Helical" evidence="1">
    <location>
        <begin position="66"/>
        <end position="87"/>
    </location>
</feature>
<keyword evidence="1" id="KW-0812">Transmembrane</keyword>
<protein>
    <submittedName>
        <fullName evidence="2">Uncharacterized protein</fullName>
    </submittedName>
</protein>
<gene>
    <name evidence="2" type="ORF">SAMN04490247_2074</name>
</gene>